<organism evidence="7 8">
    <name type="scientific">Serinicoccus chungangensis</name>
    <dbReference type="NCBI Taxonomy" id="767452"/>
    <lineage>
        <taxon>Bacteria</taxon>
        <taxon>Bacillati</taxon>
        <taxon>Actinomycetota</taxon>
        <taxon>Actinomycetes</taxon>
        <taxon>Micrococcales</taxon>
        <taxon>Ornithinimicrobiaceae</taxon>
        <taxon>Serinicoccus</taxon>
    </lineage>
</organism>
<dbReference type="EMBL" id="LQBL01000029">
    <property type="protein sequence ID" value="KUG52839.1"/>
    <property type="molecule type" value="Genomic_DNA"/>
</dbReference>
<evidence type="ECO:0000259" key="6">
    <source>
        <dbReference type="Pfam" id="PF07291"/>
    </source>
</evidence>
<dbReference type="OrthoDB" id="4872343at2"/>
<accession>A0A0W8I470</accession>
<feature type="transmembrane region" description="Helical" evidence="5">
    <location>
        <begin position="48"/>
        <end position="71"/>
    </location>
</feature>
<dbReference type="Pfam" id="PF07291">
    <property type="entry name" value="MauE"/>
    <property type="match status" value="1"/>
</dbReference>
<evidence type="ECO:0000313" key="7">
    <source>
        <dbReference type="EMBL" id="KUG52839.1"/>
    </source>
</evidence>
<dbReference type="GO" id="GO:0030416">
    <property type="term" value="P:methylamine metabolic process"/>
    <property type="evidence" value="ECO:0007669"/>
    <property type="project" value="InterPro"/>
</dbReference>
<keyword evidence="2 5" id="KW-0812">Transmembrane</keyword>
<dbReference type="STRING" id="767452.AVL62_14820"/>
<keyword evidence="4 5" id="KW-0472">Membrane</keyword>
<dbReference type="UniPathway" id="UPA00895"/>
<dbReference type="InterPro" id="IPR009908">
    <property type="entry name" value="Methylamine_util_MauE"/>
</dbReference>
<gene>
    <name evidence="7" type="ORF">AVL62_14820</name>
</gene>
<evidence type="ECO:0000256" key="3">
    <source>
        <dbReference type="ARBA" id="ARBA00022989"/>
    </source>
</evidence>
<evidence type="ECO:0000256" key="4">
    <source>
        <dbReference type="ARBA" id="ARBA00023136"/>
    </source>
</evidence>
<evidence type="ECO:0000256" key="1">
    <source>
        <dbReference type="ARBA" id="ARBA00004141"/>
    </source>
</evidence>
<evidence type="ECO:0000256" key="5">
    <source>
        <dbReference type="SAM" id="Phobius"/>
    </source>
</evidence>
<evidence type="ECO:0000313" key="8">
    <source>
        <dbReference type="Proteomes" id="UP000054837"/>
    </source>
</evidence>
<dbReference type="GO" id="GO:0016020">
    <property type="term" value="C:membrane"/>
    <property type="evidence" value="ECO:0007669"/>
    <property type="project" value="UniProtKB-SubCell"/>
</dbReference>
<feature type="domain" description="Methylamine utilisation protein MauE" evidence="6">
    <location>
        <begin position="1"/>
        <end position="137"/>
    </location>
</feature>
<comment type="caution">
    <text evidence="7">The sequence shown here is derived from an EMBL/GenBank/DDBJ whole genome shotgun (WGS) entry which is preliminary data.</text>
</comment>
<feature type="transmembrane region" description="Helical" evidence="5">
    <location>
        <begin position="151"/>
        <end position="172"/>
    </location>
</feature>
<sequence length="190" mass="18385">MSVLAAAGLWAVGLVLLVSGLSHARAPRSTRVALRAHGTLPPAAHRGVALVLGPVELVLALGLLAGGLGVLDAAAVRALGLGAALLCLAFAAYLRVVRRRTAGQEVPCGCGLGTTPVTGWSVVRAGLLGALALTGAALPTGPWDAGTGAPVWAQVVVAAAGGLALAVATAALPAARAVPAGLTTLTGAAR</sequence>
<dbReference type="AlphaFoldDB" id="A0A0W8I470"/>
<proteinExistence type="predicted"/>
<reference evidence="7 8" key="1">
    <citation type="submission" date="2015-12" db="EMBL/GenBank/DDBJ databases">
        <title>Serinicoccus chungangenesis strain CD08_5 genome sequencing and assembly.</title>
        <authorList>
            <person name="Chander A.M."/>
            <person name="Kaur G."/>
            <person name="Nair G.R."/>
            <person name="Dhawan D.K."/>
            <person name="Kochhar R.K."/>
            <person name="Mayilraj S."/>
            <person name="Bhadada S.K."/>
        </authorList>
    </citation>
    <scope>NUCLEOTIDE SEQUENCE [LARGE SCALE GENOMIC DNA]</scope>
    <source>
        <strain evidence="7 8">CD08_5</strain>
    </source>
</reference>
<feature type="transmembrane region" description="Helical" evidence="5">
    <location>
        <begin position="78"/>
        <end position="96"/>
    </location>
</feature>
<protein>
    <recommendedName>
        <fullName evidence="6">Methylamine utilisation protein MauE domain-containing protein</fullName>
    </recommendedName>
</protein>
<dbReference type="RefSeq" id="WP_058891913.1">
    <property type="nucleotide sequence ID" value="NZ_LQBL01000029.1"/>
</dbReference>
<name>A0A0W8I470_9MICO</name>
<keyword evidence="3 5" id="KW-1133">Transmembrane helix</keyword>
<dbReference type="Proteomes" id="UP000054837">
    <property type="component" value="Unassembled WGS sequence"/>
</dbReference>
<evidence type="ECO:0000256" key="2">
    <source>
        <dbReference type="ARBA" id="ARBA00022692"/>
    </source>
</evidence>
<comment type="subcellular location">
    <subcellularLocation>
        <location evidence="1">Membrane</location>
        <topology evidence="1">Multi-pass membrane protein</topology>
    </subcellularLocation>
</comment>
<keyword evidence="8" id="KW-1185">Reference proteome</keyword>